<dbReference type="Proteomes" id="UP000593818">
    <property type="component" value="Chromosome"/>
</dbReference>
<evidence type="ECO:0000256" key="1">
    <source>
        <dbReference type="SAM" id="MobiDB-lite"/>
    </source>
</evidence>
<organism evidence="3 4">
    <name type="scientific">Rhodococcus pyridinivorans</name>
    <dbReference type="NCBI Taxonomy" id="103816"/>
    <lineage>
        <taxon>Bacteria</taxon>
        <taxon>Bacillati</taxon>
        <taxon>Actinomycetota</taxon>
        <taxon>Actinomycetes</taxon>
        <taxon>Mycobacteriales</taxon>
        <taxon>Nocardiaceae</taxon>
        <taxon>Rhodococcus</taxon>
    </lineage>
</organism>
<name>A0A7M2XRK4_9NOCA</name>
<keyword evidence="4" id="KW-1185">Reference proteome</keyword>
<sequence>MQPRPRQRRSTPLTRQPLGGLVNTEFDPGAHTITLYRDRRGEYRWRRRAANGRVISDSAEGYKRRADNEHGMKIANVDWMACDVRDLSGGPHE</sequence>
<dbReference type="InterPro" id="IPR010879">
    <property type="entry name" value="DUF1508"/>
</dbReference>
<feature type="domain" description="DUF1508" evidence="2">
    <location>
        <begin position="38"/>
        <end position="72"/>
    </location>
</feature>
<accession>A0A7M2XRK4</accession>
<reference evidence="3 4" key="1">
    <citation type="submission" date="2020-10" db="EMBL/GenBank/DDBJ databases">
        <title>Whole genome sequence of oil-degrading bacteria Rhodococcus pyridinivorans strain 5Ap.</title>
        <authorList>
            <person name="Akhremchuk A.E."/>
            <person name="Valentovich L.N."/>
            <person name="Charniauskaya M.I."/>
            <person name="Bukliarevich H.A."/>
            <person name="Titok M.A."/>
        </authorList>
    </citation>
    <scope>NUCLEOTIDE SEQUENCE [LARGE SCALE GENOMIC DNA]</scope>
    <source>
        <strain evidence="3 4">5Ap</strain>
    </source>
</reference>
<dbReference type="Pfam" id="PF07411">
    <property type="entry name" value="DUF1508"/>
    <property type="match status" value="1"/>
</dbReference>
<evidence type="ECO:0000313" key="4">
    <source>
        <dbReference type="Proteomes" id="UP000593818"/>
    </source>
</evidence>
<dbReference type="Gene3D" id="3.30.160.160">
    <property type="entry name" value="YegP-like"/>
    <property type="match status" value="1"/>
</dbReference>
<evidence type="ECO:0000313" key="3">
    <source>
        <dbReference type="EMBL" id="QOV99531.1"/>
    </source>
</evidence>
<feature type="region of interest" description="Disordered" evidence="1">
    <location>
        <begin position="1"/>
        <end position="25"/>
    </location>
</feature>
<evidence type="ECO:0000259" key="2">
    <source>
        <dbReference type="Pfam" id="PF07411"/>
    </source>
</evidence>
<protein>
    <submittedName>
        <fullName evidence="3">DUF1508 domain-containing protein</fullName>
    </submittedName>
</protein>
<dbReference type="InterPro" id="IPR036913">
    <property type="entry name" value="YegP-like_sf"/>
</dbReference>
<dbReference type="AlphaFoldDB" id="A0A7M2XRK4"/>
<dbReference type="SUPFAM" id="SSF160113">
    <property type="entry name" value="YegP-like"/>
    <property type="match status" value="1"/>
</dbReference>
<gene>
    <name evidence="3" type="ORF">INP59_03775</name>
</gene>
<dbReference type="EMBL" id="CP063450">
    <property type="protein sequence ID" value="QOV99531.1"/>
    <property type="molecule type" value="Genomic_DNA"/>
</dbReference>
<proteinExistence type="predicted"/>